<keyword evidence="2" id="KW-1185">Reference proteome</keyword>
<dbReference type="VEuPathDB" id="FungiDB:VP01_8778g1"/>
<protein>
    <submittedName>
        <fullName evidence="1">Uncharacterized protein</fullName>
    </submittedName>
</protein>
<reference evidence="1 2" key="1">
    <citation type="submission" date="2015-08" db="EMBL/GenBank/DDBJ databases">
        <title>Next Generation Sequencing and Analysis of the Genome of Puccinia sorghi L Schw, the Causal Agent of Maize Common Rust.</title>
        <authorList>
            <person name="Rochi L."/>
            <person name="Burguener G."/>
            <person name="Darino M."/>
            <person name="Turjanski A."/>
            <person name="Kreff E."/>
            <person name="Dieguez M.J."/>
            <person name="Sacco F."/>
        </authorList>
    </citation>
    <scope>NUCLEOTIDE SEQUENCE [LARGE SCALE GENOMIC DNA]</scope>
    <source>
        <strain evidence="1 2">RO10H11247</strain>
    </source>
</reference>
<evidence type="ECO:0000313" key="2">
    <source>
        <dbReference type="Proteomes" id="UP000037035"/>
    </source>
</evidence>
<dbReference type="EMBL" id="LAVV01014357">
    <property type="protein sequence ID" value="KNZ44836.1"/>
    <property type="molecule type" value="Genomic_DNA"/>
</dbReference>
<evidence type="ECO:0000313" key="1">
    <source>
        <dbReference type="EMBL" id="KNZ44836.1"/>
    </source>
</evidence>
<gene>
    <name evidence="1" type="ORF">VP01_8778g1</name>
</gene>
<dbReference type="Proteomes" id="UP000037035">
    <property type="component" value="Unassembled WGS sequence"/>
</dbReference>
<feature type="non-terminal residue" evidence="1">
    <location>
        <position position="1"/>
    </location>
</feature>
<dbReference type="AlphaFoldDB" id="A0A0L6U8L7"/>
<organism evidence="1 2">
    <name type="scientific">Puccinia sorghi</name>
    <dbReference type="NCBI Taxonomy" id="27349"/>
    <lineage>
        <taxon>Eukaryota</taxon>
        <taxon>Fungi</taxon>
        <taxon>Dikarya</taxon>
        <taxon>Basidiomycota</taxon>
        <taxon>Pucciniomycotina</taxon>
        <taxon>Pucciniomycetes</taxon>
        <taxon>Pucciniales</taxon>
        <taxon>Pucciniaceae</taxon>
        <taxon>Puccinia</taxon>
    </lineage>
</organism>
<comment type="caution">
    <text evidence="1">The sequence shown here is derived from an EMBL/GenBank/DDBJ whole genome shotgun (WGS) entry which is preliminary data.</text>
</comment>
<name>A0A0L6U8L7_9BASI</name>
<accession>A0A0L6U8L7</accession>
<sequence>GLGMSNGKSLEWLWLALSPQVSPLRYATRPNRTKPSTQQS</sequence>
<proteinExistence type="predicted"/>